<dbReference type="InterPro" id="IPR006634">
    <property type="entry name" value="TLC-dom"/>
</dbReference>
<dbReference type="Pfam" id="PF00078">
    <property type="entry name" value="RVT_1"/>
    <property type="match status" value="1"/>
</dbReference>
<dbReference type="Proteomes" id="UP001460270">
    <property type="component" value="Unassembled WGS sequence"/>
</dbReference>
<dbReference type="GO" id="GO:0004523">
    <property type="term" value="F:RNA-DNA hybrid ribonuclease activity"/>
    <property type="evidence" value="ECO:0007669"/>
    <property type="project" value="UniProtKB-EC"/>
</dbReference>
<accession>A0AAW0MV48</accession>
<evidence type="ECO:0000256" key="1">
    <source>
        <dbReference type="ARBA" id="ARBA00004141"/>
    </source>
</evidence>
<keyword evidence="6 8" id="KW-0472">Membrane</keyword>
<keyword evidence="14" id="KW-1185">Reference proteome</keyword>
<keyword evidence="5 9" id="KW-1133">Transmembrane helix</keyword>
<organism evidence="13 14">
    <name type="scientific">Mugilogobius chulae</name>
    <name type="common">yellowstripe goby</name>
    <dbReference type="NCBI Taxonomy" id="88201"/>
    <lineage>
        <taxon>Eukaryota</taxon>
        <taxon>Metazoa</taxon>
        <taxon>Chordata</taxon>
        <taxon>Craniata</taxon>
        <taxon>Vertebrata</taxon>
        <taxon>Euteleostomi</taxon>
        <taxon>Actinopterygii</taxon>
        <taxon>Neopterygii</taxon>
        <taxon>Teleostei</taxon>
        <taxon>Neoteleostei</taxon>
        <taxon>Acanthomorphata</taxon>
        <taxon>Gobiaria</taxon>
        <taxon>Gobiiformes</taxon>
        <taxon>Gobioidei</taxon>
        <taxon>Gobiidae</taxon>
        <taxon>Gobionellinae</taxon>
        <taxon>Mugilogobius</taxon>
    </lineage>
</organism>
<comment type="caution">
    <text evidence="13">The sequence shown here is derived from an EMBL/GenBank/DDBJ whole genome shotgun (WGS) entry which is preliminary data.</text>
</comment>
<dbReference type="InterPro" id="IPR041588">
    <property type="entry name" value="Integrase_H2C2"/>
</dbReference>
<feature type="transmembrane region" description="Helical" evidence="9">
    <location>
        <begin position="1477"/>
        <end position="1497"/>
    </location>
</feature>
<dbReference type="InterPro" id="IPR036397">
    <property type="entry name" value="RNaseH_sf"/>
</dbReference>
<dbReference type="FunFam" id="3.10.20.370:FF:000001">
    <property type="entry name" value="Retrovirus-related Pol polyprotein from transposon 17.6-like protein"/>
    <property type="match status" value="1"/>
</dbReference>
<dbReference type="SUPFAM" id="SSF53098">
    <property type="entry name" value="Ribonuclease H-like"/>
    <property type="match status" value="1"/>
</dbReference>
<dbReference type="GO" id="GO:0015074">
    <property type="term" value="P:DNA integration"/>
    <property type="evidence" value="ECO:0007669"/>
    <property type="project" value="InterPro"/>
</dbReference>
<dbReference type="SUPFAM" id="SSF56672">
    <property type="entry name" value="DNA/RNA polymerases"/>
    <property type="match status" value="1"/>
</dbReference>
<dbReference type="Pfam" id="PF00665">
    <property type="entry name" value="rve"/>
    <property type="match status" value="1"/>
</dbReference>
<dbReference type="Pfam" id="PF17921">
    <property type="entry name" value="Integrase_H2C2"/>
    <property type="match status" value="1"/>
</dbReference>
<dbReference type="GO" id="GO:0016020">
    <property type="term" value="C:membrane"/>
    <property type="evidence" value="ECO:0007669"/>
    <property type="project" value="UniProtKB-SubCell"/>
</dbReference>
<dbReference type="InterPro" id="IPR000477">
    <property type="entry name" value="RT_dom"/>
</dbReference>
<evidence type="ECO:0000256" key="3">
    <source>
        <dbReference type="ARBA" id="ARBA00012180"/>
    </source>
</evidence>
<name>A0AAW0MV48_9GOBI</name>
<dbReference type="PANTHER" id="PTHR37984:SF8">
    <property type="entry name" value="CCHC-TYPE DOMAIN-CONTAINING PROTEIN"/>
    <property type="match status" value="1"/>
</dbReference>
<dbReference type="EC" id="3.1.26.4" evidence="3"/>
<dbReference type="Gene3D" id="3.30.420.10">
    <property type="entry name" value="Ribonuclease H-like superfamily/Ribonuclease H"/>
    <property type="match status" value="1"/>
</dbReference>
<comment type="subcellular location">
    <subcellularLocation>
        <location evidence="1">Membrane</location>
        <topology evidence="1">Multi-pass membrane protein</topology>
    </subcellularLocation>
</comment>
<dbReference type="Gene3D" id="3.10.20.370">
    <property type="match status" value="1"/>
</dbReference>
<comment type="similarity">
    <text evidence="2">Belongs to the beta type-B retroviral polymerase family. HERV class-II K(HML-2) pol subfamily.</text>
</comment>
<dbReference type="Pfam" id="PF17919">
    <property type="entry name" value="RT_RNaseH_2"/>
    <property type="match status" value="1"/>
</dbReference>
<dbReference type="PROSITE" id="PS50994">
    <property type="entry name" value="INTEGRASE"/>
    <property type="match status" value="1"/>
</dbReference>
<dbReference type="Gene3D" id="3.30.70.270">
    <property type="match status" value="2"/>
</dbReference>
<dbReference type="PROSITE" id="PS50922">
    <property type="entry name" value="TLC"/>
    <property type="match status" value="1"/>
</dbReference>
<feature type="transmembrane region" description="Helical" evidence="9">
    <location>
        <begin position="1404"/>
        <end position="1424"/>
    </location>
</feature>
<dbReference type="InterPro" id="IPR043128">
    <property type="entry name" value="Rev_trsase/Diguanyl_cyclase"/>
</dbReference>
<dbReference type="EMBL" id="JBBPFD010000021">
    <property type="protein sequence ID" value="KAK7883086.1"/>
    <property type="molecule type" value="Genomic_DNA"/>
</dbReference>
<dbReference type="InterPro" id="IPR041577">
    <property type="entry name" value="RT_RNaseH_2"/>
</dbReference>
<dbReference type="FunFam" id="3.30.420.10:FF:000063">
    <property type="entry name" value="Retrovirus-related Pol polyprotein from transposon 297-like Protein"/>
    <property type="match status" value="1"/>
</dbReference>
<reference evidence="14" key="1">
    <citation type="submission" date="2024-04" db="EMBL/GenBank/DDBJ databases">
        <title>Salinicola lusitanus LLJ914,a marine bacterium isolated from the Okinawa Trough.</title>
        <authorList>
            <person name="Li J."/>
        </authorList>
    </citation>
    <scope>NUCLEOTIDE SEQUENCE [LARGE SCALE GENOMIC DNA]</scope>
</reference>
<feature type="domain" description="Reverse transcriptase" evidence="10">
    <location>
        <begin position="467"/>
        <end position="650"/>
    </location>
</feature>
<dbReference type="InterPro" id="IPR012337">
    <property type="entry name" value="RNaseH-like_sf"/>
</dbReference>
<evidence type="ECO:0000256" key="2">
    <source>
        <dbReference type="ARBA" id="ARBA00010879"/>
    </source>
</evidence>
<dbReference type="Gene3D" id="1.10.340.70">
    <property type="match status" value="1"/>
</dbReference>
<evidence type="ECO:0000256" key="4">
    <source>
        <dbReference type="ARBA" id="ARBA00022692"/>
    </source>
</evidence>
<feature type="domain" description="TLC" evidence="11">
    <location>
        <begin position="1311"/>
        <end position="1505"/>
    </location>
</feature>
<dbReference type="SMART" id="SM00724">
    <property type="entry name" value="TLC"/>
    <property type="match status" value="1"/>
</dbReference>
<dbReference type="GO" id="GO:0003676">
    <property type="term" value="F:nucleic acid binding"/>
    <property type="evidence" value="ECO:0007669"/>
    <property type="project" value="InterPro"/>
</dbReference>
<evidence type="ECO:0000256" key="9">
    <source>
        <dbReference type="SAM" id="Phobius"/>
    </source>
</evidence>
<evidence type="ECO:0000259" key="12">
    <source>
        <dbReference type="PROSITE" id="PS50994"/>
    </source>
</evidence>
<dbReference type="FunFam" id="3.30.70.270:FF:000026">
    <property type="entry name" value="Transposon Ty3-G Gag-Pol polyprotein"/>
    <property type="match status" value="1"/>
</dbReference>
<sequence>MDGLKPPQQWRMDTANLAKSWKSWKEEFTLYIELAMPEAEETAKVKLLYYLIGEQGRELCDTLKGSTAKVTVKDLMVRLDEHCNPKVNETVERYRFFARNQAPGESIDKYVTDLKKLASTCNFEQLKDSLIRDRIVCGTYSSAWRERLLREDKLDLEKCLQICRAMEISREYSKAIEGQNAEDLHAIKQTTRKAKYGEVACKYCGKTHERQKQKCQAYGKKCKKCGKDNHFAVMCKSKTHNKAFKKTVHTIAESESDSCEDIMTVTAVTETKAEVNQIGDKQGKKEQLFAGMLIENNVVKFQIDCGATCNIIPINLLNPNVKLESTDKVLVMYNKSRLVPLGKCRIKMTNPSNHKKYRVEFQVVSEDCKTPLLGRHASEEMKLIQVQYDNIYALDSIVTKEPVIGDTWQMQEIKTEFYDVFTGDGCLQGECRLEIDTTVQPVKLPKRRVPVSMMKPLKEELMSLVDRQIIAPVESSTEWISGMVSVQKPSGRPRICIDPRPLNKALKRSHFPLPTIDDVLPELAKAKVFTVCDVKQGFWHVKLDEESTYLTTFATPFGRFRWLRMPMGISPAPEIFQRKLTQALENLPGTYIIADDILITGEGETQQEAVKNHNKNLRLFLERCREKNIKLNADKFKLRKEEVPYIGHLLTSEGLKVDPEKVRAVTEMPAPTNVKGVQRLVGLVNYLSKFYEHLSDDCEILRQLTHKESLWEWTDVQEDAFKRIKDKITKVPVLKYYSPEEELTLQCDASETGLGAALTQGGKPVAYASRALTQTERGYAQIEKECLAIVFGMEKFHQYTYGRPVRVQSDHKPLETIIKKPLINAPKRLQRMLLRLQKYDINIVYVPGRDMLLADTLSRAYLQNSNKSQIELETECVNMVDYVPISTERLDTIRSATQTDPKLQILIKTMQKGWPRDKKDVPVEIMHFHSLQDELTTQNGLVFRGERVVIPDSLQKDITQRIHLSHLGTEGCLRRARDCVYWYGMNDHIKKHVAKCDTCRSVDTKQQKETLQPHEITSRPWSKVGTDLFTFDDKEYLLTVDYYSNFWEVDYLPDTKSITVIRKLKAHFARQGIPDIVFSDNGPQYSSAEFANFSRKWEFTHKTSSPGYPQSNGKAESAVKTAKRLMRKAKLAGQDPYLAILDHRNTPTQGLDTSPAQRLLSRRTRTLLPIRDSLLEPEVTNNRSGLLKNQQRQSKYYNQTAKDMDSLKPGDAVRVQPFGTNTLWNKAKVSTPLGNRSYVVELDTGSVLRRNRRHLRKTVEAQSDMSNEPEAEMMLNPASQDTVNPQSMTTRVVDQFLQRLPVPKLVQQDKFRAWRWRNLSVSMVHSLLTGTWAVTCAVVWPETLQDLHTYHTPLSYVLVCVSTGYFFQDACDIIYTGHARGSWEFLLHHALVLSCFLYTLCTQIYVAGAVVALFVEVNSVTLHLRLLLKLAGAQSTPLYHINKVVNIITYVIFRLFTQFYLTWYILHNYSKLDNAGFFLICMIIMNIMIGIYMYRLLRSDFFIRKSHIAQNGTHNNNSRKFLTD</sequence>
<evidence type="ECO:0000313" key="14">
    <source>
        <dbReference type="Proteomes" id="UP001460270"/>
    </source>
</evidence>
<evidence type="ECO:0000256" key="5">
    <source>
        <dbReference type="ARBA" id="ARBA00022989"/>
    </source>
</evidence>
<dbReference type="PROSITE" id="PS50878">
    <property type="entry name" value="RT_POL"/>
    <property type="match status" value="1"/>
</dbReference>
<dbReference type="FunFam" id="1.10.340.70:FF:000003">
    <property type="entry name" value="Protein CBG25708"/>
    <property type="match status" value="1"/>
</dbReference>
<dbReference type="CDD" id="cd09274">
    <property type="entry name" value="RNase_HI_RT_Ty3"/>
    <property type="match status" value="1"/>
</dbReference>
<dbReference type="Gene3D" id="3.10.10.10">
    <property type="entry name" value="HIV Type 1 Reverse Transcriptase, subunit A, domain 1"/>
    <property type="match status" value="1"/>
</dbReference>
<dbReference type="CDD" id="cd05481">
    <property type="entry name" value="retropepsin_like_LTR_1"/>
    <property type="match status" value="1"/>
</dbReference>
<dbReference type="PANTHER" id="PTHR37984">
    <property type="entry name" value="PROTEIN CBG26694"/>
    <property type="match status" value="1"/>
</dbReference>
<dbReference type="Pfam" id="PF03798">
    <property type="entry name" value="TRAM_LAG1_CLN8"/>
    <property type="match status" value="1"/>
</dbReference>
<gene>
    <name evidence="13" type="ORF">WMY93_029260</name>
</gene>
<dbReference type="InterPro" id="IPR043502">
    <property type="entry name" value="DNA/RNA_pol_sf"/>
</dbReference>
<keyword evidence="4 8" id="KW-0812">Transmembrane</keyword>
<feature type="domain" description="Integrase catalytic" evidence="12">
    <location>
        <begin position="1016"/>
        <end position="1128"/>
    </location>
</feature>
<evidence type="ECO:0000256" key="6">
    <source>
        <dbReference type="ARBA" id="ARBA00023136"/>
    </source>
</evidence>
<evidence type="ECO:0000313" key="13">
    <source>
        <dbReference type="EMBL" id="KAK7883086.1"/>
    </source>
</evidence>
<evidence type="ECO:0000256" key="8">
    <source>
        <dbReference type="PROSITE-ProRule" id="PRU00205"/>
    </source>
</evidence>
<evidence type="ECO:0000256" key="7">
    <source>
        <dbReference type="ARBA" id="ARBA00039658"/>
    </source>
</evidence>
<protein>
    <recommendedName>
        <fullName evidence="7">Gypsy retrotransposon integrase-like protein 1</fullName>
        <ecNumber evidence="3">3.1.26.4</ecNumber>
    </recommendedName>
</protein>
<dbReference type="CDD" id="cd01647">
    <property type="entry name" value="RT_LTR"/>
    <property type="match status" value="1"/>
</dbReference>
<evidence type="ECO:0000259" key="11">
    <source>
        <dbReference type="PROSITE" id="PS50922"/>
    </source>
</evidence>
<dbReference type="InterPro" id="IPR001584">
    <property type="entry name" value="Integrase_cat-core"/>
</dbReference>
<evidence type="ECO:0000259" key="10">
    <source>
        <dbReference type="PROSITE" id="PS50878"/>
    </source>
</evidence>
<feature type="transmembrane region" description="Helical" evidence="9">
    <location>
        <begin position="1444"/>
        <end position="1465"/>
    </location>
</feature>
<proteinExistence type="inferred from homology"/>
<dbReference type="InterPro" id="IPR050951">
    <property type="entry name" value="Retrovirus_Pol_polyprotein"/>
</dbReference>